<protein>
    <submittedName>
        <fullName evidence="1">Uncharacterized protein</fullName>
    </submittedName>
</protein>
<dbReference type="GeneID" id="37059673"/>
<reference evidence="1" key="1">
    <citation type="submission" date="2016-12" db="EMBL/GenBank/DDBJ databases">
        <title>The genomes of Aspergillus section Nigri reveals drivers in fungal speciation.</title>
        <authorList>
            <consortium name="DOE Joint Genome Institute"/>
            <person name="Vesth T.C."/>
            <person name="Nybo J."/>
            <person name="Theobald S."/>
            <person name="Brandl J."/>
            <person name="Frisvad J.C."/>
            <person name="Nielsen K.F."/>
            <person name="Lyhne E.K."/>
            <person name="Kogle M.E."/>
            <person name="Kuo A."/>
            <person name="Riley R."/>
            <person name="Clum A."/>
            <person name="Nolan M."/>
            <person name="Lipzen A."/>
            <person name="Salamov A."/>
            <person name="Henrissat B."/>
            <person name="Wiebenga A."/>
            <person name="De vries R.P."/>
            <person name="Grigoriev I.V."/>
            <person name="Mortensen U.H."/>
            <person name="Andersen M.R."/>
            <person name="Baker S.E."/>
        </authorList>
    </citation>
    <scope>NUCLEOTIDE SEQUENCE</scope>
    <source>
        <strain evidence="1">CBS 122712</strain>
    </source>
</reference>
<evidence type="ECO:0000313" key="2">
    <source>
        <dbReference type="Proteomes" id="UP000246171"/>
    </source>
</evidence>
<comment type="caution">
    <text evidence="1">The sequence shown here is derived from an EMBL/GenBank/DDBJ whole genome shotgun (WGS) entry which is preliminary data.</text>
</comment>
<dbReference type="OrthoDB" id="4394568at2759"/>
<proteinExistence type="predicted"/>
<dbReference type="VEuPathDB" id="FungiDB:BO83DRAFT_9261"/>
<dbReference type="Proteomes" id="UP000246171">
    <property type="component" value="Unassembled WGS sequence"/>
</dbReference>
<sequence>MHHITKRPIVRSKLCAGSLLGQHTRRYSYVPWSCPWTLRHMKYEIRENHNTIALLRQWFDTIDPKTYRKQNPWSGELTDAYEHYKYLDKIFIQRKAIYMNEPLLTMEATPDQHVKSIQLAIEWGEAALRYSLPSHCPRVAMAKQVAIMAILIALMLMHLVQCSSAKARIHVLANYRNAYDVTVIHSHIEEAERHLFSAMSALREARTNFQVAKSDYKFPLPSVLCQPDLYPHYSTSFIDLCLGVHVDPTV</sequence>
<accession>A0A317WMM1</accession>
<dbReference type="RefSeq" id="XP_025393420.1">
    <property type="nucleotide sequence ID" value="XM_025537711.1"/>
</dbReference>
<dbReference type="AlphaFoldDB" id="A0A317WMM1"/>
<dbReference type="EMBL" id="MSFU01000001">
    <property type="protein sequence ID" value="PWY85500.1"/>
    <property type="molecule type" value="Genomic_DNA"/>
</dbReference>
<gene>
    <name evidence="1" type="ORF">BO83DRAFT_9261</name>
</gene>
<evidence type="ECO:0000313" key="1">
    <source>
        <dbReference type="EMBL" id="PWY85500.1"/>
    </source>
</evidence>
<organism evidence="1 2">
    <name type="scientific">Aspergillus eucalypticola (strain CBS 122712 / IBT 29274)</name>
    <dbReference type="NCBI Taxonomy" id="1448314"/>
    <lineage>
        <taxon>Eukaryota</taxon>
        <taxon>Fungi</taxon>
        <taxon>Dikarya</taxon>
        <taxon>Ascomycota</taxon>
        <taxon>Pezizomycotina</taxon>
        <taxon>Eurotiomycetes</taxon>
        <taxon>Eurotiomycetidae</taxon>
        <taxon>Eurotiales</taxon>
        <taxon>Aspergillaceae</taxon>
        <taxon>Aspergillus</taxon>
        <taxon>Aspergillus subgen. Circumdati</taxon>
    </lineage>
</organism>
<name>A0A317WMM1_ASPEC</name>
<keyword evidence="2" id="KW-1185">Reference proteome</keyword>